<dbReference type="EMBL" id="JBBPBM010000008">
    <property type="protein sequence ID" value="KAK8572949.1"/>
    <property type="molecule type" value="Genomic_DNA"/>
</dbReference>
<keyword evidence="2" id="KW-1185">Reference proteome</keyword>
<evidence type="ECO:0000313" key="1">
    <source>
        <dbReference type="EMBL" id="KAK8572949.1"/>
    </source>
</evidence>
<evidence type="ECO:0000313" key="2">
    <source>
        <dbReference type="Proteomes" id="UP001472677"/>
    </source>
</evidence>
<dbReference type="Proteomes" id="UP001472677">
    <property type="component" value="Unassembled WGS sequence"/>
</dbReference>
<protein>
    <submittedName>
        <fullName evidence="1">Uncharacterized protein</fullName>
    </submittedName>
</protein>
<name>A0ABR2F7E8_9ROSI</name>
<reference evidence="1 2" key="1">
    <citation type="journal article" date="2024" name="G3 (Bethesda)">
        <title>Genome assembly of Hibiscus sabdariffa L. provides insights into metabolisms of medicinal natural products.</title>
        <authorList>
            <person name="Kim T."/>
        </authorList>
    </citation>
    <scope>NUCLEOTIDE SEQUENCE [LARGE SCALE GENOMIC DNA]</scope>
    <source>
        <strain evidence="1">TK-2024</strain>
        <tissue evidence="1">Old leaves</tissue>
    </source>
</reference>
<organism evidence="1 2">
    <name type="scientific">Hibiscus sabdariffa</name>
    <name type="common">roselle</name>
    <dbReference type="NCBI Taxonomy" id="183260"/>
    <lineage>
        <taxon>Eukaryota</taxon>
        <taxon>Viridiplantae</taxon>
        <taxon>Streptophyta</taxon>
        <taxon>Embryophyta</taxon>
        <taxon>Tracheophyta</taxon>
        <taxon>Spermatophyta</taxon>
        <taxon>Magnoliopsida</taxon>
        <taxon>eudicotyledons</taxon>
        <taxon>Gunneridae</taxon>
        <taxon>Pentapetalae</taxon>
        <taxon>rosids</taxon>
        <taxon>malvids</taxon>
        <taxon>Malvales</taxon>
        <taxon>Malvaceae</taxon>
        <taxon>Malvoideae</taxon>
        <taxon>Hibiscus</taxon>
    </lineage>
</organism>
<gene>
    <name evidence="1" type="ORF">V6N12_028989</name>
</gene>
<comment type="caution">
    <text evidence="1">The sequence shown here is derived from an EMBL/GenBank/DDBJ whole genome shotgun (WGS) entry which is preliminary data.</text>
</comment>
<accession>A0ABR2F7E8</accession>
<sequence>MERKEYWIEMPMVSMPAEVSYSFPRSSDLDKAKRASCWEQGRDTIVNSKNHKMIDGGTSFGVKIEWKTRITNQGGRARGFRSWFDKSTASGFNSYFLQQNGRLFPSLNSECGTKPSE</sequence>
<proteinExistence type="predicted"/>